<feature type="DNA-binding region" description="H-T-H motif" evidence="4">
    <location>
        <begin position="34"/>
        <end position="53"/>
    </location>
</feature>
<keyword evidence="2 4" id="KW-0238">DNA-binding</keyword>
<dbReference type="SUPFAM" id="SSF46689">
    <property type="entry name" value="Homeodomain-like"/>
    <property type="match status" value="1"/>
</dbReference>
<dbReference type="InterPro" id="IPR036271">
    <property type="entry name" value="Tet_transcr_reg_TetR-rel_C_sf"/>
</dbReference>
<dbReference type="Pfam" id="PF17939">
    <property type="entry name" value="TetR_C_30"/>
    <property type="match status" value="1"/>
</dbReference>
<dbReference type="Proteomes" id="UP000626220">
    <property type="component" value="Unassembled WGS sequence"/>
</dbReference>
<feature type="domain" description="HTH tetR-type" evidence="5">
    <location>
        <begin position="11"/>
        <end position="71"/>
    </location>
</feature>
<dbReference type="PROSITE" id="PS50977">
    <property type="entry name" value="HTH_TETR_2"/>
    <property type="match status" value="1"/>
</dbReference>
<evidence type="ECO:0000313" key="6">
    <source>
        <dbReference type="EMBL" id="GHF42929.1"/>
    </source>
</evidence>
<dbReference type="PANTHER" id="PTHR30055:SF234">
    <property type="entry name" value="HTH-TYPE TRANSCRIPTIONAL REGULATOR BETI"/>
    <property type="match status" value="1"/>
</dbReference>
<keyword evidence="7" id="KW-1185">Reference proteome</keyword>
<proteinExistence type="predicted"/>
<dbReference type="PRINTS" id="PR00455">
    <property type="entry name" value="HTHTETR"/>
</dbReference>
<keyword evidence="1" id="KW-0805">Transcription regulation</keyword>
<keyword evidence="3" id="KW-0804">Transcription</keyword>
<evidence type="ECO:0000256" key="4">
    <source>
        <dbReference type="PROSITE-ProRule" id="PRU00335"/>
    </source>
</evidence>
<dbReference type="GO" id="GO:0000976">
    <property type="term" value="F:transcription cis-regulatory region binding"/>
    <property type="evidence" value="ECO:0007669"/>
    <property type="project" value="TreeGrafter"/>
</dbReference>
<dbReference type="InterPro" id="IPR050109">
    <property type="entry name" value="HTH-type_TetR-like_transc_reg"/>
</dbReference>
<dbReference type="RefSeq" id="WP_189679255.1">
    <property type="nucleotide sequence ID" value="NZ_BNCJ01000002.1"/>
</dbReference>
<dbReference type="InterPro" id="IPR041586">
    <property type="entry name" value="PsrA_TetR_C"/>
</dbReference>
<dbReference type="AlphaFoldDB" id="A0A8J3M6V0"/>
<dbReference type="InterPro" id="IPR009057">
    <property type="entry name" value="Homeodomain-like_sf"/>
</dbReference>
<accession>A0A8J3M6V0</accession>
<dbReference type="Gene3D" id="1.10.357.10">
    <property type="entry name" value="Tetracycline Repressor, domain 2"/>
    <property type="match status" value="1"/>
</dbReference>
<name>A0A8J3M6V0_9RHOB</name>
<gene>
    <name evidence="6" type="ORF">GCM10017056_13430</name>
</gene>
<comment type="caution">
    <text evidence="6">The sequence shown here is derived from an EMBL/GenBank/DDBJ whole genome shotgun (WGS) entry which is preliminary data.</text>
</comment>
<dbReference type="PANTHER" id="PTHR30055">
    <property type="entry name" value="HTH-TYPE TRANSCRIPTIONAL REGULATOR RUTR"/>
    <property type="match status" value="1"/>
</dbReference>
<dbReference type="InterPro" id="IPR001647">
    <property type="entry name" value="HTH_TetR"/>
</dbReference>
<evidence type="ECO:0000256" key="3">
    <source>
        <dbReference type="ARBA" id="ARBA00023163"/>
    </source>
</evidence>
<reference evidence="6" key="1">
    <citation type="journal article" date="2014" name="Int. J. Syst. Evol. Microbiol.">
        <title>Complete genome sequence of Corynebacterium casei LMG S-19264T (=DSM 44701T), isolated from a smear-ripened cheese.</title>
        <authorList>
            <consortium name="US DOE Joint Genome Institute (JGI-PGF)"/>
            <person name="Walter F."/>
            <person name="Albersmeier A."/>
            <person name="Kalinowski J."/>
            <person name="Ruckert C."/>
        </authorList>
    </citation>
    <scope>NUCLEOTIDE SEQUENCE</scope>
    <source>
        <strain evidence="6">KCTC 42650</strain>
    </source>
</reference>
<evidence type="ECO:0000259" key="5">
    <source>
        <dbReference type="PROSITE" id="PS50977"/>
    </source>
</evidence>
<evidence type="ECO:0000256" key="1">
    <source>
        <dbReference type="ARBA" id="ARBA00023015"/>
    </source>
</evidence>
<organism evidence="6 7">
    <name type="scientific">Seohaeicola zhoushanensis</name>
    <dbReference type="NCBI Taxonomy" id="1569283"/>
    <lineage>
        <taxon>Bacteria</taxon>
        <taxon>Pseudomonadati</taxon>
        <taxon>Pseudomonadota</taxon>
        <taxon>Alphaproteobacteria</taxon>
        <taxon>Rhodobacterales</taxon>
        <taxon>Roseobacteraceae</taxon>
        <taxon>Seohaeicola</taxon>
    </lineage>
</organism>
<dbReference type="GO" id="GO:0003700">
    <property type="term" value="F:DNA-binding transcription factor activity"/>
    <property type="evidence" value="ECO:0007669"/>
    <property type="project" value="TreeGrafter"/>
</dbReference>
<reference evidence="6" key="2">
    <citation type="submission" date="2020-09" db="EMBL/GenBank/DDBJ databases">
        <authorList>
            <person name="Sun Q."/>
            <person name="Kim S."/>
        </authorList>
    </citation>
    <scope>NUCLEOTIDE SEQUENCE</scope>
    <source>
        <strain evidence="6">KCTC 42650</strain>
    </source>
</reference>
<dbReference type="EMBL" id="BNCJ01000002">
    <property type="protein sequence ID" value="GHF42929.1"/>
    <property type="molecule type" value="Genomic_DNA"/>
</dbReference>
<protein>
    <recommendedName>
        <fullName evidence="5">HTH tetR-type domain-containing protein</fullName>
    </recommendedName>
</protein>
<dbReference type="Pfam" id="PF00440">
    <property type="entry name" value="TetR_N"/>
    <property type="match status" value="1"/>
</dbReference>
<sequence>MNKPADTCSTLPARDRILNAAEIVFSEEGFSGAGMKAIAQRAEVAQGLLHYHFENKDGLYAAVIARRSGNINAERLARLDRADLSAPDAVEQIMDALLLPPLGPAGGGRAYARIFAGLLVGVERDRQMVAEHYDPTARRFIAALQTACPEASAQVLAWGYSFAIGALVATVARSDRPERLAGASGPAPDVEAVVARLVRFASGGLRAAIAAEAPPD</sequence>
<evidence type="ECO:0000313" key="7">
    <source>
        <dbReference type="Proteomes" id="UP000626220"/>
    </source>
</evidence>
<evidence type="ECO:0000256" key="2">
    <source>
        <dbReference type="ARBA" id="ARBA00023125"/>
    </source>
</evidence>
<dbReference type="SUPFAM" id="SSF48498">
    <property type="entry name" value="Tetracyclin repressor-like, C-terminal domain"/>
    <property type="match status" value="1"/>
</dbReference>